<feature type="transmembrane region" description="Helical" evidence="7">
    <location>
        <begin position="325"/>
        <end position="345"/>
    </location>
</feature>
<evidence type="ECO:0000256" key="6">
    <source>
        <dbReference type="SAM" id="MobiDB-lite"/>
    </source>
</evidence>
<gene>
    <name evidence="8" type="ORF">GHK86_09980</name>
</gene>
<dbReference type="PANTHER" id="PTHR42718">
    <property type="entry name" value="MAJOR FACILITATOR SUPERFAMILY MULTIDRUG TRANSPORTER MFSC"/>
    <property type="match status" value="1"/>
</dbReference>
<keyword evidence="2" id="KW-0813">Transport</keyword>
<protein>
    <submittedName>
        <fullName evidence="8">MFS transporter</fullName>
    </submittedName>
</protein>
<feature type="transmembrane region" description="Helical" evidence="7">
    <location>
        <begin position="386"/>
        <end position="411"/>
    </location>
</feature>
<reference evidence="8 9" key="1">
    <citation type="submission" date="2019-11" db="EMBL/GenBank/DDBJ databases">
        <title>Acidiferrimicrobium australis gen. nov., sp. nov., an acidophilic and obligately heterotrophic, member of the Actinobacteria that catalyses dissimilatory oxido- reduction of iron isolated from metal-rich acidic water in Chile.</title>
        <authorList>
            <person name="Gonzalez D."/>
            <person name="Huber K."/>
            <person name="Hedrich S."/>
            <person name="Rojas-Villalobos C."/>
            <person name="Quatrini R."/>
            <person name="Dinamarca M.A."/>
            <person name="Schwarz A."/>
            <person name="Canales C."/>
            <person name="Nancucheo I."/>
        </authorList>
    </citation>
    <scope>NUCLEOTIDE SEQUENCE [LARGE SCALE GENOMIC DNA]</scope>
    <source>
        <strain evidence="8 9">USS-CCA1</strain>
    </source>
</reference>
<feature type="transmembrane region" description="Helical" evidence="7">
    <location>
        <begin position="7"/>
        <end position="30"/>
    </location>
</feature>
<organism evidence="8 9">
    <name type="scientific">Acidiferrimicrobium australe</name>
    <dbReference type="NCBI Taxonomy" id="2664430"/>
    <lineage>
        <taxon>Bacteria</taxon>
        <taxon>Bacillati</taxon>
        <taxon>Actinomycetota</taxon>
        <taxon>Acidimicrobiia</taxon>
        <taxon>Acidimicrobiales</taxon>
        <taxon>Acidimicrobiaceae</taxon>
        <taxon>Acidiferrimicrobium</taxon>
    </lineage>
</organism>
<evidence type="ECO:0000256" key="2">
    <source>
        <dbReference type="ARBA" id="ARBA00022448"/>
    </source>
</evidence>
<keyword evidence="3 7" id="KW-0812">Transmembrane</keyword>
<evidence type="ECO:0000313" key="8">
    <source>
        <dbReference type="EMBL" id="MST33046.1"/>
    </source>
</evidence>
<comment type="caution">
    <text evidence="8">The sequence shown here is derived from an EMBL/GenBank/DDBJ whole genome shotgun (WGS) entry which is preliminary data.</text>
</comment>
<keyword evidence="4 7" id="KW-1133">Transmembrane helix</keyword>
<dbReference type="InterPro" id="IPR011701">
    <property type="entry name" value="MFS"/>
</dbReference>
<feature type="transmembrane region" description="Helical" evidence="7">
    <location>
        <begin position="351"/>
        <end position="374"/>
    </location>
</feature>
<feature type="transmembrane region" description="Helical" evidence="7">
    <location>
        <begin position="98"/>
        <end position="121"/>
    </location>
</feature>
<evidence type="ECO:0000256" key="5">
    <source>
        <dbReference type="ARBA" id="ARBA00023136"/>
    </source>
</evidence>
<feature type="transmembrane region" description="Helical" evidence="7">
    <location>
        <begin position="163"/>
        <end position="182"/>
    </location>
</feature>
<dbReference type="Gene3D" id="1.20.1250.20">
    <property type="entry name" value="MFS general substrate transporter like domains"/>
    <property type="match status" value="1"/>
</dbReference>
<keyword evidence="9" id="KW-1185">Reference proteome</keyword>
<dbReference type="Proteomes" id="UP000437736">
    <property type="component" value="Unassembled WGS sequence"/>
</dbReference>
<feature type="region of interest" description="Disordered" evidence="6">
    <location>
        <begin position="457"/>
        <end position="485"/>
    </location>
</feature>
<evidence type="ECO:0000313" key="9">
    <source>
        <dbReference type="Proteomes" id="UP000437736"/>
    </source>
</evidence>
<dbReference type="SUPFAM" id="SSF103473">
    <property type="entry name" value="MFS general substrate transporter"/>
    <property type="match status" value="1"/>
</dbReference>
<feature type="transmembrane region" description="Helical" evidence="7">
    <location>
        <begin position="423"/>
        <end position="443"/>
    </location>
</feature>
<feature type="transmembrane region" description="Helical" evidence="7">
    <location>
        <begin position="264"/>
        <end position="284"/>
    </location>
</feature>
<comment type="subcellular location">
    <subcellularLocation>
        <location evidence="1">Membrane</location>
        <topology evidence="1">Multi-pass membrane protein</topology>
    </subcellularLocation>
</comment>
<feature type="transmembrane region" description="Helical" evidence="7">
    <location>
        <begin position="224"/>
        <end position="243"/>
    </location>
</feature>
<sequence>MADSYPGAAALVVCSLIPYLALTAAVFPLAHVLAGSLGLSLSTLYITISVSTGGYAMGTVLALQFAVHLPARRMLVVYEVIFFLAAVLTAWAPTGAVFIGGFIVLGLCTSLMLIAAVPPLVTSWPAVKMPVTGGIMNLCIFGAVAAGPTLGAIEAASGTWRPLFWGVAAIAALALLFSLLTFQDAPPVDRSSPWDLVAVGLAVVGCGAAFFGAGELQASAKADVLSLVPLVGGSVALVVLVVYEYRLRNPLMPVRAAATTAPVTGIWTALTASAASFGVMELVLETLQKTTTPTRAALLFIPEFVAAAVVAVVFAVLFRTRYTPVLALGGLLAIAAGAGIVLAVVPAPSVLIAAATGVLGLGVAASVSPGLFMAGFSLRSAQLQRVFAMIELMRGVTAFLVAPILVYLAGFLGSSPAAGTDDALWICVGIAGAGFVGGVLLYVTGKGRLQAPDLERWQEEGEQAWDSPPLLGRVRRREQEAVGTD</sequence>
<name>A0ABW9QTT3_9ACTN</name>
<dbReference type="EMBL" id="WJHE01000467">
    <property type="protein sequence ID" value="MST33046.1"/>
    <property type="molecule type" value="Genomic_DNA"/>
</dbReference>
<feature type="transmembrane region" description="Helical" evidence="7">
    <location>
        <begin position="296"/>
        <end position="318"/>
    </location>
</feature>
<keyword evidence="5 7" id="KW-0472">Membrane</keyword>
<dbReference type="PANTHER" id="PTHR42718:SF9">
    <property type="entry name" value="MAJOR FACILITATOR SUPERFAMILY MULTIDRUG TRANSPORTER MFSC"/>
    <property type="match status" value="1"/>
</dbReference>
<accession>A0ABW9QTT3</accession>
<proteinExistence type="predicted"/>
<evidence type="ECO:0000256" key="3">
    <source>
        <dbReference type="ARBA" id="ARBA00022692"/>
    </source>
</evidence>
<dbReference type="InterPro" id="IPR036259">
    <property type="entry name" value="MFS_trans_sf"/>
</dbReference>
<evidence type="ECO:0000256" key="1">
    <source>
        <dbReference type="ARBA" id="ARBA00004141"/>
    </source>
</evidence>
<feature type="transmembrane region" description="Helical" evidence="7">
    <location>
        <begin position="75"/>
        <end position="92"/>
    </location>
</feature>
<evidence type="ECO:0000256" key="7">
    <source>
        <dbReference type="SAM" id="Phobius"/>
    </source>
</evidence>
<feature type="transmembrane region" description="Helical" evidence="7">
    <location>
        <begin position="42"/>
        <end position="63"/>
    </location>
</feature>
<dbReference type="Pfam" id="PF07690">
    <property type="entry name" value="MFS_1"/>
    <property type="match status" value="1"/>
</dbReference>
<evidence type="ECO:0000256" key="4">
    <source>
        <dbReference type="ARBA" id="ARBA00022989"/>
    </source>
</evidence>
<feature type="transmembrane region" description="Helical" evidence="7">
    <location>
        <begin position="133"/>
        <end position="151"/>
    </location>
</feature>
<feature type="transmembrane region" description="Helical" evidence="7">
    <location>
        <begin position="194"/>
        <end position="212"/>
    </location>
</feature>